<keyword evidence="6 17" id="KW-0732">Signal</keyword>
<evidence type="ECO:0000313" key="20">
    <source>
        <dbReference type="RefSeq" id="XP_031559083.1"/>
    </source>
</evidence>
<evidence type="ECO:0000256" key="16">
    <source>
        <dbReference type="RuleBase" id="RU361271"/>
    </source>
</evidence>
<comment type="catalytic activity">
    <reaction evidence="16">
        <text>L-threonyl-[receptor-protein] + ATP = O-phospho-L-threonyl-[receptor-protein] + ADP + H(+)</text>
        <dbReference type="Rhea" id="RHEA:44880"/>
        <dbReference type="Rhea" id="RHEA-COMP:11024"/>
        <dbReference type="Rhea" id="RHEA-COMP:11025"/>
        <dbReference type="ChEBI" id="CHEBI:15378"/>
        <dbReference type="ChEBI" id="CHEBI:30013"/>
        <dbReference type="ChEBI" id="CHEBI:30616"/>
        <dbReference type="ChEBI" id="CHEBI:61977"/>
        <dbReference type="ChEBI" id="CHEBI:456216"/>
        <dbReference type="EC" id="2.7.11.30"/>
    </reaction>
</comment>
<dbReference type="FunFam" id="1.10.510.10:FF:000304">
    <property type="entry name" value="Receptor protein serine/threonine kinase"/>
    <property type="match status" value="1"/>
</dbReference>
<dbReference type="InParanoid" id="A0A6P8HUV4"/>
<keyword evidence="9 14" id="KW-0067">ATP-binding</keyword>
<dbReference type="InterPro" id="IPR000719">
    <property type="entry name" value="Prot_kinase_dom"/>
</dbReference>
<dbReference type="GeneID" id="116295427"/>
<keyword evidence="12 16" id="KW-0675">Receptor</keyword>
<dbReference type="OrthoDB" id="547665at2759"/>
<keyword evidence="16" id="KW-0460">Magnesium</keyword>
<evidence type="ECO:0000256" key="1">
    <source>
        <dbReference type="ARBA" id="ARBA00004479"/>
    </source>
</evidence>
<dbReference type="CDD" id="cd14053">
    <property type="entry name" value="STKc_ACVR2"/>
    <property type="match status" value="1"/>
</dbReference>
<comment type="cofactor">
    <cofactor evidence="16">
        <name>Mg(2+)</name>
        <dbReference type="ChEBI" id="CHEBI:18420"/>
    </cofactor>
    <cofactor evidence="16">
        <name>Mn(2+)</name>
        <dbReference type="ChEBI" id="CHEBI:29035"/>
    </cofactor>
</comment>
<dbReference type="PROSITE" id="PS51257">
    <property type="entry name" value="PROKAR_LIPOPROTEIN"/>
    <property type="match status" value="1"/>
</dbReference>
<evidence type="ECO:0000256" key="11">
    <source>
        <dbReference type="ARBA" id="ARBA00023136"/>
    </source>
</evidence>
<dbReference type="FunCoup" id="A0A6P8HUV4">
    <property type="interactions" value="1232"/>
</dbReference>
<dbReference type="PROSITE" id="PS50011">
    <property type="entry name" value="PROTEIN_KINASE_DOM"/>
    <property type="match status" value="1"/>
</dbReference>
<feature type="disulfide bond" evidence="15">
    <location>
        <begin position="21"/>
        <end position="38"/>
    </location>
</feature>
<accession>A0A6P8HUV4</accession>
<feature type="disulfide bond" evidence="15">
    <location>
        <begin position="100"/>
        <end position="105"/>
    </location>
</feature>
<keyword evidence="7 14" id="KW-0547">Nucleotide-binding</keyword>
<gene>
    <name evidence="20" type="primary">LOC116295427</name>
</gene>
<feature type="binding site" evidence="14">
    <location>
        <position position="239"/>
    </location>
    <ligand>
        <name>ATP</name>
        <dbReference type="ChEBI" id="CHEBI:30616"/>
    </ligand>
</feature>
<evidence type="ECO:0000259" key="18">
    <source>
        <dbReference type="PROSITE" id="PS50011"/>
    </source>
</evidence>
<evidence type="ECO:0000256" key="13">
    <source>
        <dbReference type="PIRSR" id="PIRSR037393-1"/>
    </source>
</evidence>
<keyword evidence="16" id="KW-0464">Manganese</keyword>
<evidence type="ECO:0000256" key="10">
    <source>
        <dbReference type="ARBA" id="ARBA00022989"/>
    </source>
</evidence>
<dbReference type="InterPro" id="IPR011009">
    <property type="entry name" value="Kinase-like_dom_sf"/>
</dbReference>
<name>A0A6P8HUV4_ACTTE</name>
<dbReference type="SUPFAM" id="SSF57302">
    <property type="entry name" value="Snake toxin-like"/>
    <property type="match status" value="1"/>
</dbReference>
<comment type="subcellular location">
    <subcellularLocation>
        <location evidence="1 16">Membrane</location>
        <topology evidence="1 16">Single-pass type I membrane protein</topology>
    </subcellularLocation>
</comment>
<evidence type="ECO:0000256" key="17">
    <source>
        <dbReference type="SAM" id="SignalP"/>
    </source>
</evidence>
<organism evidence="19 20">
    <name type="scientific">Actinia tenebrosa</name>
    <name type="common">Australian red waratah sea anemone</name>
    <dbReference type="NCBI Taxonomy" id="6105"/>
    <lineage>
        <taxon>Eukaryota</taxon>
        <taxon>Metazoa</taxon>
        <taxon>Cnidaria</taxon>
        <taxon>Anthozoa</taxon>
        <taxon>Hexacorallia</taxon>
        <taxon>Actiniaria</taxon>
        <taxon>Actiniidae</taxon>
        <taxon>Actinia</taxon>
    </lineage>
</organism>
<dbReference type="SUPFAM" id="SSF56112">
    <property type="entry name" value="Protein kinase-like (PK-like)"/>
    <property type="match status" value="1"/>
</dbReference>
<keyword evidence="19" id="KW-1185">Reference proteome</keyword>
<dbReference type="KEGG" id="aten:116295427"/>
<reference evidence="20" key="1">
    <citation type="submission" date="2025-08" db="UniProtKB">
        <authorList>
            <consortium name="RefSeq"/>
        </authorList>
    </citation>
    <scope>IDENTIFICATION</scope>
    <source>
        <tissue evidence="20">Tentacle</tissue>
    </source>
</reference>
<dbReference type="CDD" id="cd23618">
    <property type="entry name" value="TFP_LU_ECD_Wit"/>
    <property type="match status" value="1"/>
</dbReference>
<keyword evidence="15" id="KW-1015">Disulfide bond</keyword>
<feature type="signal peptide" evidence="17">
    <location>
        <begin position="1"/>
        <end position="23"/>
    </location>
</feature>
<dbReference type="InterPro" id="IPR000333">
    <property type="entry name" value="TGFB_receptor"/>
</dbReference>
<dbReference type="PRINTS" id="PR00653">
    <property type="entry name" value="ACTIVIN2R"/>
</dbReference>
<dbReference type="PANTHER" id="PTHR23255:SF98">
    <property type="entry name" value="SERINE_THREONINE-PROTEIN KINASE RECEPTOR"/>
    <property type="match status" value="1"/>
</dbReference>
<feature type="chain" id="PRO_5028304407" description="Serine/threonine-protein kinase receptor" evidence="17">
    <location>
        <begin position="24"/>
        <end position="536"/>
    </location>
</feature>
<feature type="domain" description="Protein kinase" evidence="18">
    <location>
        <begin position="211"/>
        <end position="503"/>
    </location>
</feature>
<dbReference type="GO" id="GO:0071363">
    <property type="term" value="P:cellular response to growth factor stimulus"/>
    <property type="evidence" value="ECO:0007669"/>
    <property type="project" value="TreeGrafter"/>
</dbReference>
<evidence type="ECO:0000256" key="14">
    <source>
        <dbReference type="PIRSR" id="PIRSR037393-2"/>
    </source>
</evidence>
<dbReference type="GO" id="GO:0048179">
    <property type="term" value="C:activin receptor complex"/>
    <property type="evidence" value="ECO:0007669"/>
    <property type="project" value="TreeGrafter"/>
</dbReference>
<evidence type="ECO:0000256" key="2">
    <source>
        <dbReference type="ARBA" id="ARBA00009605"/>
    </source>
</evidence>
<proteinExistence type="inferred from homology"/>
<keyword evidence="16" id="KW-0479">Metal-binding</keyword>
<dbReference type="PANTHER" id="PTHR23255">
    <property type="entry name" value="TRANSFORMING GROWTH FACTOR-BETA RECEPTOR TYPE I AND II"/>
    <property type="match status" value="1"/>
</dbReference>
<comment type="similarity">
    <text evidence="2 16">Belongs to the protein kinase superfamily. TKL Ser/Thr protein kinase family. TGFB receptor subfamily.</text>
</comment>
<dbReference type="Pfam" id="PF00069">
    <property type="entry name" value="Pkinase"/>
    <property type="match status" value="1"/>
</dbReference>
<evidence type="ECO:0000256" key="12">
    <source>
        <dbReference type="ARBA" id="ARBA00023170"/>
    </source>
</evidence>
<dbReference type="Gene3D" id="2.10.60.10">
    <property type="entry name" value="CD59"/>
    <property type="match status" value="1"/>
</dbReference>
<sequence>MKREMFWPLSALVLAFSLSGCNSRICESQGIPCHSDKCNDSLSCPPNNDHCFSLWENTTEGVRVIKKGCWRTNPEECINGGSCFGTPRQKGKTTVFFCCCTGDNCNRNFSLAPVSQWIVKTRKPSGNGFPTTSAVKTDLPTVKDPKKTGKRDNLKTLLYSIIPIFGSALLLAICLFMYHHQKQARFMHGLTEEEPLNVHQPPSPVLSMRPIQRLEVISQSQGGITVWKAKHCFESVAVKIFPEHEKTAWSNEKDFYTLCNLNHDNVLRFIAVEKHIEGIYTEYWLITEYHGYGSLSDYLKQHILSWTELCRLAKTMAAGLAYVHSEVKGKDGFFKPCIAHRDVKTKNILVKSDLSCCISDFGLALKFDEIEKPSETHGQVGTKRYMAPEVLEGAICFTREAFLRIDMYALGLVLWELATRCSAADGPVDEYRLPFEEEVGLHPSLEDMQQVVVQQRIRPKIREDWRNHRGLAGLVQTVEECWDQDGEARLTAQCVEQRIAQFVGYNSNQGFLDQVPTVTSVINNTSNTPPSRESSL</sequence>
<dbReference type="GO" id="GO:0005524">
    <property type="term" value="F:ATP binding"/>
    <property type="evidence" value="ECO:0007669"/>
    <property type="project" value="UniProtKB-UniRule"/>
</dbReference>
<evidence type="ECO:0000256" key="9">
    <source>
        <dbReference type="ARBA" id="ARBA00022840"/>
    </source>
</evidence>
<feature type="active site" description="Proton acceptor" evidence="13">
    <location>
        <position position="342"/>
    </location>
</feature>
<dbReference type="InterPro" id="IPR008271">
    <property type="entry name" value="Ser/Thr_kinase_AS"/>
</dbReference>
<dbReference type="Proteomes" id="UP000515163">
    <property type="component" value="Unplaced"/>
</dbReference>
<evidence type="ECO:0000256" key="6">
    <source>
        <dbReference type="ARBA" id="ARBA00022729"/>
    </source>
</evidence>
<dbReference type="PROSITE" id="PS00108">
    <property type="entry name" value="PROTEIN_KINASE_ST"/>
    <property type="match status" value="1"/>
</dbReference>
<evidence type="ECO:0000313" key="19">
    <source>
        <dbReference type="Proteomes" id="UP000515163"/>
    </source>
</evidence>
<dbReference type="EC" id="2.7.11.30" evidence="16"/>
<dbReference type="SMART" id="SM00220">
    <property type="entry name" value="S_TKc"/>
    <property type="match status" value="1"/>
</dbReference>
<dbReference type="InterPro" id="IPR045860">
    <property type="entry name" value="Snake_toxin-like_sf"/>
</dbReference>
<keyword evidence="10 16" id="KW-1133">Transmembrane helix</keyword>
<dbReference type="GO" id="GO:0017002">
    <property type="term" value="F:activin receptor activity"/>
    <property type="evidence" value="ECO:0007669"/>
    <property type="project" value="TreeGrafter"/>
</dbReference>
<evidence type="ECO:0000256" key="8">
    <source>
        <dbReference type="ARBA" id="ARBA00022777"/>
    </source>
</evidence>
<protein>
    <recommendedName>
        <fullName evidence="16">Serine/threonine-protein kinase receptor</fullName>
        <ecNumber evidence="16">2.7.11.30</ecNumber>
    </recommendedName>
</protein>
<evidence type="ECO:0000256" key="7">
    <source>
        <dbReference type="ARBA" id="ARBA00022741"/>
    </source>
</evidence>
<evidence type="ECO:0000256" key="5">
    <source>
        <dbReference type="ARBA" id="ARBA00022692"/>
    </source>
</evidence>
<keyword evidence="11 16" id="KW-0472">Membrane</keyword>
<evidence type="ECO:0000256" key="3">
    <source>
        <dbReference type="ARBA" id="ARBA00022527"/>
    </source>
</evidence>
<evidence type="ECO:0000256" key="15">
    <source>
        <dbReference type="PIRSR" id="PIRSR037393-3"/>
    </source>
</evidence>
<evidence type="ECO:0000256" key="4">
    <source>
        <dbReference type="ARBA" id="ARBA00022679"/>
    </source>
</evidence>
<keyword evidence="4 16" id="KW-0808">Transferase</keyword>
<dbReference type="Gene3D" id="1.10.510.10">
    <property type="entry name" value="Transferase(Phosphotransferase) domain 1"/>
    <property type="match status" value="1"/>
</dbReference>
<dbReference type="Gene3D" id="3.30.200.20">
    <property type="entry name" value="Phosphorylase Kinase, domain 1"/>
    <property type="match status" value="1"/>
</dbReference>
<dbReference type="AlphaFoldDB" id="A0A6P8HUV4"/>
<dbReference type="RefSeq" id="XP_031559083.1">
    <property type="nucleotide sequence ID" value="XM_031703223.1"/>
</dbReference>
<feature type="transmembrane region" description="Helical" evidence="16">
    <location>
        <begin position="157"/>
        <end position="178"/>
    </location>
</feature>
<keyword evidence="5 16" id="KW-0812">Transmembrane</keyword>
<keyword evidence="3 16" id="KW-0723">Serine/threonine-protein kinase</keyword>
<dbReference type="GO" id="GO:0048185">
    <property type="term" value="F:activin binding"/>
    <property type="evidence" value="ECO:0007669"/>
    <property type="project" value="TreeGrafter"/>
</dbReference>
<feature type="disulfide bond" evidence="15">
    <location>
        <begin position="83"/>
        <end position="98"/>
    </location>
</feature>
<dbReference type="GO" id="GO:0046872">
    <property type="term" value="F:metal ion binding"/>
    <property type="evidence" value="ECO:0007669"/>
    <property type="project" value="UniProtKB-KW"/>
</dbReference>
<keyword evidence="8 16" id="KW-0418">Kinase</keyword>